<dbReference type="CDD" id="cd09487">
    <property type="entry name" value="SAM_superfamily"/>
    <property type="match status" value="1"/>
</dbReference>
<evidence type="ECO:0000256" key="3">
    <source>
        <dbReference type="ARBA" id="ARBA00023125"/>
    </source>
</evidence>
<dbReference type="EMBL" id="CM018221">
    <property type="protein sequence ID" value="KAB2020238.1"/>
    <property type="molecule type" value="Genomic_DNA"/>
</dbReference>
<dbReference type="PANTHER" id="PTHR12565:SF431">
    <property type="entry name" value="TRANSCRIPTION FACTOR BHLH137"/>
    <property type="match status" value="1"/>
</dbReference>
<dbReference type="InterPro" id="IPR011598">
    <property type="entry name" value="bHLH_dom"/>
</dbReference>
<dbReference type="CDD" id="cd18919">
    <property type="entry name" value="bHLH_AtBPE_like"/>
    <property type="match status" value="1"/>
</dbReference>
<feature type="domain" description="SAM" evidence="7">
    <location>
        <begin position="351"/>
        <end position="414"/>
    </location>
</feature>
<evidence type="ECO:0000256" key="2">
    <source>
        <dbReference type="ARBA" id="ARBA00023015"/>
    </source>
</evidence>
<comment type="subcellular location">
    <subcellularLocation>
        <location evidence="1">Nucleus</location>
    </subcellularLocation>
</comment>
<feature type="compositionally biased region" description="Polar residues" evidence="6">
    <location>
        <begin position="294"/>
        <end position="307"/>
    </location>
</feature>
<dbReference type="GO" id="GO:0005634">
    <property type="term" value="C:nucleus"/>
    <property type="evidence" value="ECO:0007669"/>
    <property type="project" value="UniProtKB-SubCell"/>
</dbReference>
<feature type="region of interest" description="Disordered" evidence="6">
    <location>
        <begin position="71"/>
        <end position="137"/>
    </location>
</feature>
<feature type="compositionally biased region" description="Basic and acidic residues" evidence="6">
    <location>
        <begin position="77"/>
        <end position="98"/>
    </location>
</feature>
<sequence>MASFSTKSNPFLIDSIFSPHKISGFVEEIENLNFDQVYSENNEPSGSIFKEQSSTGEFTVVDDIVALTSKKRRAKNGVKDEKEGKPKKQKKGNDEKKAYKGSKKDRKKGGEEPPNGRYIHVRARRGQATDSHSLAERVRRKKISERMEKLQRLVPGCDKITGKALILDEIINYVQSLESQVEFLSMKIATLNPMFYDLGVDPESFMVKPEMVNNISSPPQCYPTQPITTTAAAIGTAATFTPTNNNDTFDDEREAKENNNNLDGVTIGSWRVKDIKKRGPAIKRIRSNWVPKFDNSSGGNANINGENNTEDKYSGGEDNDGFDMENSESPIKEQSPIHCLDNLGIHRRRPVHEDGVRIWLNNLGLGRYAPLFEIHEVDDEVLPLLTLEDLKDMGINAVGSRRKMFCAIQKLSKGFS</sequence>
<keyword evidence="2" id="KW-0805">Transcription regulation</keyword>
<dbReference type="InterPro" id="IPR001660">
    <property type="entry name" value="SAM"/>
</dbReference>
<proteinExistence type="predicted"/>
<keyword evidence="4" id="KW-0804">Transcription</keyword>
<dbReference type="GO" id="GO:0003677">
    <property type="term" value="F:DNA binding"/>
    <property type="evidence" value="ECO:0007669"/>
    <property type="project" value="UniProtKB-KW"/>
</dbReference>
<keyword evidence="3" id="KW-0238">DNA-binding</keyword>
<evidence type="ECO:0000259" key="8">
    <source>
        <dbReference type="PROSITE" id="PS50888"/>
    </source>
</evidence>
<dbReference type="InterPro" id="IPR024097">
    <property type="entry name" value="bHLH_ZIP_TF"/>
</dbReference>
<feature type="domain" description="BHLH" evidence="8">
    <location>
        <begin position="127"/>
        <end position="177"/>
    </location>
</feature>
<dbReference type="Pfam" id="PF07647">
    <property type="entry name" value="SAM_2"/>
    <property type="match status" value="1"/>
</dbReference>
<evidence type="ECO:0000256" key="1">
    <source>
        <dbReference type="ARBA" id="ARBA00004123"/>
    </source>
</evidence>
<dbReference type="PROSITE" id="PS50105">
    <property type="entry name" value="SAM_DOMAIN"/>
    <property type="match status" value="1"/>
</dbReference>
<dbReference type="AlphaFoldDB" id="A0A5J5QML6"/>
<dbReference type="PANTHER" id="PTHR12565">
    <property type="entry name" value="STEROL REGULATORY ELEMENT-BINDING PROTEIN"/>
    <property type="match status" value="1"/>
</dbReference>
<keyword evidence="10" id="KW-1185">Reference proteome</keyword>
<dbReference type="Gene3D" id="1.10.150.50">
    <property type="entry name" value="Transcription Factor, Ets-1"/>
    <property type="match status" value="1"/>
</dbReference>
<dbReference type="PROSITE" id="PS50888">
    <property type="entry name" value="BHLH"/>
    <property type="match status" value="1"/>
</dbReference>
<keyword evidence="5" id="KW-0539">Nucleus</keyword>
<evidence type="ECO:0000256" key="5">
    <source>
        <dbReference type="ARBA" id="ARBA00023242"/>
    </source>
</evidence>
<evidence type="ECO:0000313" key="9">
    <source>
        <dbReference type="EMBL" id="KAB2020238.1"/>
    </source>
</evidence>
<dbReference type="InterPro" id="IPR013761">
    <property type="entry name" value="SAM/pointed_sf"/>
</dbReference>
<reference evidence="10" key="1">
    <citation type="journal article" date="2020" name="Nat. Genet.">
        <title>Genomic diversifications of five Gossypium allopolyploid species and their impact on cotton improvement.</title>
        <authorList>
            <person name="Chen Z.J."/>
            <person name="Sreedasyam A."/>
            <person name="Ando A."/>
            <person name="Song Q."/>
            <person name="De Santiago L.M."/>
            <person name="Hulse-Kemp A.M."/>
            <person name="Ding M."/>
            <person name="Ye W."/>
            <person name="Kirkbride R.C."/>
            <person name="Jenkins J."/>
            <person name="Plott C."/>
            <person name="Lovell J."/>
            <person name="Lin Y.M."/>
            <person name="Vaughn R."/>
            <person name="Liu B."/>
            <person name="Simpson S."/>
            <person name="Scheffler B.E."/>
            <person name="Wen L."/>
            <person name="Saski C.A."/>
            <person name="Grover C.E."/>
            <person name="Hu G."/>
            <person name="Conover J.L."/>
            <person name="Carlson J.W."/>
            <person name="Shu S."/>
            <person name="Boston L.B."/>
            <person name="Williams M."/>
            <person name="Peterson D.G."/>
            <person name="McGee K."/>
            <person name="Jones D.C."/>
            <person name="Wendel J.F."/>
            <person name="Stelly D.M."/>
            <person name="Grimwood J."/>
            <person name="Schmutz J."/>
        </authorList>
    </citation>
    <scope>NUCLEOTIDE SEQUENCE [LARGE SCALE GENOMIC DNA]</scope>
    <source>
        <strain evidence="10">cv. 3-79</strain>
    </source>
</reference>
<dbReference type="FunFam" id="4.10.280.10:FF:000002">
    <property type="entry name" value="Basic helix-loop-helix transcription factor"/>
    <property type="match status" value="1"/>
</dbReference>
<evidence type="ECO:0000259" key="7">
    <source>
        <dbReference type="PROSITE" id="PS50105"/>
    </source>
</evidence>
<dbReference type="SUPFAM" id="SSF47769">
    <property type="entry name" value="SAM/Pointed domain"/>
    <property type="match status" value="1"/>
</dbReference>
<evidence type="ECO:0000256" key="4">
    <source>
        <dbReference type="ARBA" id="ARBA00023163"/>
    </source>
</evidence>
<evidence type="ECO:0000313" key="10">
    <source>
        <dbReference type="Proteomes" id="UP000327439"/>
    </source>
</evidence>
<organism evidence="9 10">
    <name type="scientific">Gossypium barbadense</name>
    <name type="common">Sea Island cotton</name>
    <name type="synonym">Hibiscus barbadensis</name>
    <dbReference type="NCBI Taxonomy" id="3634"/>
    <lineage>
        <taxon>Eukaryota</taxon>
        <taxon>Viridiplantae</taxon>
        <taxon>Streptophyta</taxon>
        <taxon>Embryophyta</taxon>
        <taxon>Tracheophyta</taxon>
        <taxon>Spermatophyta</taxon>
        <taxon>Magnoliopsida</taxon>
        <taxon>eudicotyledons</taxon>
        <taxon>Gunneridae</taxon>
        <taxon>Pentapetalae</taxon>
        <taxon>rosids</taxon>
        <taxon>malvids</taxon>
        <taxon>Malvales</taxon>
        <taxon>Malvaceae</taxon>
        <taxon>Malvoideae</taxon>
        <taxon>Gossypium</taxon>
    </lineage>
</organism>
<dbReference type="SMART" id="SM00454">
    <property type="entry name" value="SAM"/>
    <property type="match status" value="1"/>
</dbReference>
<accession>A0A5J5QML6</accession>
<dbReference type="Gene3D" id="4.10.280.10">
    <property type="entry name" value="Helix-loop-helix DNA-binding domain"/>
    <property type="match status" value="1"/>
</dbReference>
<evidence type="ECO:0000256" key="6">
    <source>
        <dbReference type="SAM" id="MobiDB-lite"/>
    </source>
</evidence>
<name>A0A5J5QML6_GOSBA</name>
<dbReference type="GO" id="GO:0046983">
    <property type="term" value="F:protein dimerization activity"/>
    <property type="evidence" value="ECO:0007669"/>
    <property type="project" value="InterPro"/>
</dbReference>
<dbReference type="SMART" id="SM00353">
    <property type="entry name" value="HLH"/>
    <property type="match status" value="1"/>
</dbReference>
<dbReference type="GO" id="GO:0003700">
    <property type="term" value="F:DNA-binding transcription factor activity"/>
    <property type="evidence" value="ECO:0007669"/>
    <property type="project" value="TreeGrafter"/>
</dbReference>
<feature type="region of interest" description="Disordered" evidence="6">
    <location>
        <begin position="293"/>
        <end position="318"/>
    </location>
</feature>
<dbReference type="Pfam" id="PF00010">
    <property type="entry name" value="HLH"/>
    <property type="match status" value="1"/>
</dbReference>
<gene>
    <name evidence="9" type="ORF">ES319_D07G054500v1</name>
</gene>
<dbReference type="OrthoDB" id="1928604at2759"/>
<evidence type="ECO:0008006" key="11">
    <source>
        <dbReference type="Google" id="ProtNLM"/>
    </source>
</evidence>
<dbReference type="Proteomes" id="UP000327439">
    <property type="component" value="Chromosome D07"/>
</dbReference>
<dbReference type="SUPFAM" id="SSF47459">
    <property type="entry name" value="HLH, helix-loop-helix DNA-binding domain"/>
    <property type="match status" value="1"/>
</dbReference>
<dbReference type="InterPro" id="IPR036638">
    <property type="entry name" value="HLH_DNA-bd_sf"/>
</dbReference>
<protein>
    <recommendedName>
        <fullName evidence="11">BHLH domain-containing protein</fullName>
    </recommendedName>
</protein>